<reference evidence="3" key="1">
    <citation type="journal article" date="2019" name="Int. J. Syst. Evol. Microbiol.">
        <title>The Global Catalogue of Microorganisms (GCM) 10K type strain sequencing project: providing services to taxonomists for standard genome sequencing and annotation.</title>
        <authorList>
            <consortium name="The Broad Institute Genomics Platform"/>
            <consortium name="The Broad Institute Genome Sequencing Center for Infectious Disease"/>
            <person name="Wu L."/>
            <person name="Ma J."/>
        </authorList>
    </citation>
    <scope>NUCLEOTIDE SEQUENCE [LARGE SCALE GENOMIC DNA]</scope>
    <source>
        <strain evidence="3">JCM 9373</strain>
    </source>
</reference>
<feature type="region of interest" description="Disordered" evidence="1">
    <location>
        <begin position="78"/>
        <end position="143"/>
    </location>
</feature>
<sequence>MKASAVAGRPHANGSSDPGRSARWRKGAGPAPGEQQEFLQFVYLVTDWREWQVDPGKAREERIRDWIVYKLLVAGAEEERRGNAWPAAPGKGLAPSSPDWHPSGDPDEAVRGILESPGRGCPRPGRTQRRESPAGPGSGGAASGQVATLLIYVVKRDA</sequence>
<keyword evidence="3" id="KW-1185">Reference proteome</keyword>
<evidence type="ECO:0000313" key="3">
    <source>
        <dbReference type="Proteomes" id="UP001500320"/>
    </source>
</evidence>
<evidence type="ECO:0000313" key="2">
    <source>
        <dbReference type="EMBL" id="GAA3152546.1"/>
    </source>
</evidence>
<dbReference type="EMBL" id="BAAAUT010000044">
    <property type="protein sequence ID" value="GAA3152546.1"/>
    <property type="molecule type" value="Genomic_DNA"/>
</dbReference>
<comment type="caution">
    <text evidence="2">The sequence shown here is derived from an EMBL/GenBank/DDBJ whole genome shotgun (WGS) entry which is preliminary data.</text>
</comment>
<gene>
    <name evidence="2" type="ORF">GCM10010466_49410</name>
</gene>
<dbReference type="RefSeq" id="WP_344863427.1">
    <property type="nucleotide sequence ID" value="NZ_BAAAUT010000044.1"/>
</dbReference>
<feature type="region of interest" description="Disordered" evidence="1">
    <location>
        <begin position="1"/>
        <end position="35"/>
    </location>
</feature>
<organism evidence="2 3">
    <name type="scientific">Planomonospora alba</name>
    <dbReference type="NCBI Taxonomy" id="161354"/>
    <lineage>
        <taxon>Bacteria</taxon>
        <taxon>Bacillati</taxon>
        <taxon>Actinomycetota</taxon>
        <taxon>Actinomycetes</taxon>
        <taxon>Streptosporangiales</taxon>
        <taxon>Streptosporangiaceae</taxon>
        <taxon>Planomonospora</taxon>
    </lineage>
</organism>
<evidence type="ECO:0000256" key="1">
    <source>
        <dbReference type="SAM" id="MobiDB-lite"/>
    </source>
</evidence>
<accession>A0ABP6NRQ4</accession>
<proteinExistence type="predicted"/>
<dbReference type="Proteomes" id="UP001500320">
    <property type="component" value="Unassembled WGS sequence"/>
</dbReference>
<name>A0ABP6NRQ4_9ACTN</name>
<protein>
    <submittedName>
        <fullName evidence="2">Uncharacterized protein</fullName>
    </submittedName>
</protein>